<reference evidence="3 4" key="1">
    <citation type="submission" date="2023-01" db="EMBL/GenBank/DDBJ databases">
        <title>Analysis of 21 Apiospora genomes using comparative genomics revels a genus with tremendous synthesis potential of carbohydrate active enzymes and secondary metabolites.</title>
        <authorList>
            <person name="Sorensen T."/>
        </authorList>
    </citation>
    <scope>NUCLEOTIDE SEQUENCE [LARGE SCALE GENOMIC DNA]</scope>
    <source>
        <strain evidence="3 4">CBS 135458</strain>
    </source>
</reference>
<dbReference type="EMBL" id="JAQQWL010000004">
    <property type="protein sequence ID" value="KAK8076240.1"/>
    <property type="molecule type" value="Genomic_DNA"/>
</dbReference>
<dbReference type="GeneID" id="92087984"/>
<accession>A0ABR1VYC7</accession>
<evidence type="ECO:0000313" key="3">
    <source>
        <dbReference type="EMBL" id="KAK8076240.1"/>
    </source>
</evidence>
<sequence>MRSVSPPGAYLLMALIMGGASSGYASSPSPPSNRIYLEEAAPEQEIPCCGAQVQFQATYDAQYYCGSTSLANHTLTNSPLLADCQAMLANATGMPGYWTLSHWPGDQVLSPMLTNGTCQLVVGKMGSDLGLNAT</sequence>
<protein>
    <recommendedName>
        <fullName evidence="2">Ecp2 effector protein-like domain-containing protein</fullName>
    </recommendedName>
</protein>
<dbReference type="InterPro" id="IPR029226">
    <property type="entry name" value="Ecp2-like"/>
</dbReference>
<feature type="chain" id="PRO_5045083168" description="Ecp2 effector protein-like domain-containing protein" evidence="1">
    <location>
        <begin position="26"/>
        <end position="134"/>
    </location>
</feature>
<keyword evidence="4" id="KW-1185">Reference proteome</keyword>
<dbReference type="RefSeq" id="XP_066719199.1">
    <property type="nucleotide sequence ID" value="XM_066854921.1"/>
</dbReference>
<evidence type="ECO:0000259" key="2">
    <source>
        <dbReference type="Pfam" id="PF14856"/>
    </source>
</evidence>
<keyword evidence="1" id="KW-0732">Signal</keyword>
<organism evidence="3 4">
    <name type="scientific">Apiospora phragmitis</name>
    <dbReference type="NCBI Taxonomy" id="2905665"/>
    <lineage>
        <taxon>Eukaryota</taxon>
        <taxon>Fungi</taxon>
        <taxon>Dikarya</taxon>
        <taxon>Ascomycota</taxon>
        <taxon>Pezizomycotina</taxon>
        <taxon>Sordariomycetes</taxon>
        <taxon>Xylariomycetidae</taxon>
        <taxon>Amphisphaeriales</taxon>
        <taxon>Apiosporaceae</taxon>
        <taxon>Apiospora</taxon>
    </lineage>
</organism>
<gene>
    <name evidence="3" type="ORF">PG994_003512</name>
</gene>
<feature type="domain" description="Ecp2 effector protein-like" evidence="2">
    <location>
        <begin position="64"/>
        <end position="124"/>
    </location>
</feature>
<dbReference type="Pfam" id="PF14856">
    <property type="entry name" value="Hce2"/>
    <property type="match status" value="1"/>
</dbReference>
<evidence type="ECO:0000256" key="1">
    <source>
        <dbReference type="SAM" id="SignalP"/>
    </source>
</evidence>
<dbReference type="Proteomes" id="UP001480595">
    <property type="component" value="Unassembled WGS sequence"/>
</dbReference>
<comment type="caution">
    <text evidence="3">The sequence shown here is derived from an EMBL/GenBank/DDBJ whole genome shotgun (WGS) entry which is preliminary data.</text>
</comment>
<feature type="signal peptide" evidence="1">
    <location>
        <begin position="1"/>
        <end position="25"/>
    </location>
</feature>
<name>A0ABR1VYC7_9PEZI</name>
<evidence type="ECO:0000313" key="4">
    <source>
        <dbReference type="Proteomes" id="UP001480595"/>
    </source>
</evidence>
<proteinExistence type="predicted"/>